<name>K2MYH6_9HYPH</name>
<dbReference type="STRING" id="721133.SAMN05216176_11843"/>
<dbReference type="PANTHER" id="PTHR30348">
    <property type="entry name" value="UNCHARACTERIZED PROTEIN YECE"/>
    <property type="match status" value="1"/>
</dbReference>
<sequence length="265" mass="29551">MTKGTIRAGIGGWTFAPWEGTFYPDDLPKKRQLEYASRQLPTIEVNGTYYGSQKPAVYAKWASEAPDGFIFALKGNRFVTNRKILSEASESLSKFLNSGIAELGGKLGPLVWQFAPTKKFEPDDFEGFLQLLPATQDGIALRHVLEVRHDTFLTPEFPALARKYGAAICYAHHFTYPEMADVTADFVYARLQRGEDDIPTAYPPAELDRWAACASLWAEGGQPEDLPLADPAFTAQKTPRDVFVYFIHEGKIRAPQAAQALMKRV</sequence>
<dbReference type="PATRIC" id="fig|1231190.3.peg.4414"/>
<organism evidence="1 2">
    <name type="scientific">Nitratireductor indicus C115</name>
    <dbReference type="NCBI Taxonomy" id="1231190"/>
    <lineage>
        <taxon>Bacteria</taxon>
        <taxon>Pseudomonadati</taxon>
        <taxon>Pseudomonadota</taxon>
        <taxon>Alphaproteobacteria</taxon>
        <taxon>Hyphomicrobiales</taxon>
        <taxon>Phyllobacteriaceae</taxon>
        <taxon>Nitratireductor</taxon>
    </lineage>
</organism>
<accession>K2MYH6</accession>
<dbReference type="Gene3D" id="3.20.20.410">
    <property type="entry name" value="Protein of unknown function UPF0759"/>
    <property type="match status" value="1"/>
</dbReference>
<dbReference type="RefSeq" id="WP_009452496.1">
    <property type="nucleotide sequence ID" value="NZ_AMSI01000019.1"/>
</dbReference>
<evidence type="ECO:0000313" key="1">
    <source>
        <dbReference type="EMBL" id="EKF40318.1"/>
    </source>
</evidence>
<reference evidence="1 2" key="1">
    <citation type="journal article" date="2012" name="J. Bacteriol.">
        <title>Genome Sequence of Nitratireductor indicus Type Strain C115.</title>
        <authorList>
            <person name="Lai Q."/>
            <person name="Li G."/>
            <person name="Yu Z."/>
            <person name="Shao Z."/>
        </authorList>
    </citation>
    <scope>NUCLEOTIDE SEQUENCE [LARGE SCALE GENOMIC DNA]</scope>
    <source>
        <strain evidence="1 2">C115</strain>
    </source>
</reference>
<dbReference type="eggNOG" id="COG1801">
    <property type="taxonomic scope" value="Bacteria"/>
</dbReference>
<dbReference type="OrthoDB" id="9780310at2"/>
<dbReference type="PANTHER" id="PTHR30348:SF4">
    <property type="entry name" value="DUF72 DOMAIN-CONTAINING PROTEIN"/>
    <property type="match status" value="1"/>
</dbReference>
<protein>
    <recommendedName>
        <fullName evidence="3">DUF72 domain-containing protein</fullName>
    </recommendedName>
</protein>
<evidence type="ECO:0008006" key="3">
    <source>
        <dbReference type="Google" id="ProtNLM"/>
    </source>
</evidence>
<comment type="caution">
    <text evidence="1">The sequence shown here is derived from an EMBL/GenBank/DDBJ whole genome shotgun (WGS) entry which is preliminary data.</text>
</comment>
<evidence type="ECO:0000313" key="2">
    <source>
        <dbReference type="Proteomes" id="UP000007374"/>
    </source>
</evidence>
<dbReference type="InterPro" id="IPR002763">
    <property type="entry name" value="DUF72"/>
</dbReference>
<gene>
    <name evidence="1" type="ORF">NA8A_21361</name>
</gene>
<dbReference type="EMBL" id="AMSI01000019">
    <property type="protein sequence ID" value="EKF40318.1"/>
    <property type="molecule type" value="Genomic_DNA"/>
</dbReference>
<dbReference type="Proteomes" id="UP000007374">
    <property type="component" value="Unassembled WGS sequence"/>
</dbReference>
<dbReference type="SUPFAM" id="SSF117396">
    <property type="entry name" value="TM1631-like"/>
    <property type="match status" value="1"/>
</dbReference>
<dbReference type="Pfam" id="PF01904">
    <property type="entry name" value="DUF72"/>
    <property type="match status" value="1"/>
</dbReference>
<dbReference type="InterPro" id="IPR036520">
    <property type="entry name" value="UPF0759_sf"/>
</dbReference>
<dbReference type="AlphaFoldDB" id="K2MYH6"/>
<keyword evidence="2" id="KW-1185">Reference proteome</keyword>
<proteinExistence type="predicted"/>